<evidence type="ECO:0000256" key="1">
    <source>
        <dbReference type="SAM" id="MobiDB-lite"/>
    </source>
</evidence>
<name>A0A4S8K6S2_MUSBA</name>
<accession>A0A4S8K6S2</accession>
<organism evidence="2 3">
    <name type="scientific">Musa balbisiana</name>
    <name type="common">Banana</name>
    <dbReference type="NCBI Taxonomy" id="52838"/>
    <lineage>
        <taxon>Eukaryota</taxon>
        <taxon>Viridiplantae</taxon>
        <taxon>Streptophyta</taxon>
        <taxon>Embryophyta</taxon>
        <taxon>Tracheophyta</taxon>
        <taxon>Spermatophyta</taxon>
        <taxon>Magnoliopsida</taxon>
        <taxon>Liliopsida</taxon>
        <taxon>Zingiberales</taxon>
        <taxon>Musaceae</taxon>
        <taxon>Musa</taxon>
    </lineage>
</organism>
<protein>
    <submittedName>
        <fullName evidence="2">Uncharacterized protein</fullName>
    </submittedName>
</protein>
<keyword evidence="3" id="KW-1185">Reference proteome</keyword>
<dbReference type="Proteomes" id="UP000317650">
    <property type="component" value="Chromosome 8"/>
</dbReference>
<feature type="region of interest" description="Disordered" evidence="1">
    <location>
        <begin position="36"/>
        <end position="62"/>
    </location>
</feature>
<comment type="caution">
    <text evidence="2">The sequence shown here is derived from an EMBL/GenBank/DDBJ whole genome shotgun (WGS) entry which is preliminary data.</text>
</comment>
<gene>
    <name evidence="2" type="ORF">C4D60_Mb08t26470</name>
</gene>
<dbReference type="EMBL" id="PYDT01000002">
    <property type="protein sequence ID" value="THU70578.1"/>
    <property type="molecule type" value="Genomic_DNA"/>
</dbReference>
<evidence type="ECO:0000313" key="3">
    <source>
        <dbReference type="Proteomes" id="UP000317650"/>
    </source>
</evidence>
<reference evidence="2 3" key="1">
    <citation type="journal article" date="2019" name="Nat. Plants">
        <title>Genome sequencing of Musa balbisiana reveals subgenome evolution and function divergence in polyploid bananas.</title>
        <authorList>
            <person name="Yao X."/>
        </authorList>
    </citation>
    <scope>NUCLEOTIDE SEQUENCE [LARGE SCALE GENOMIC DNA]</scope>
    <source>
        <strain evidence="3">cv. DH-PKW</strain>
        <tissue evidence="2">Leaves</tissue>
    </source>
</reference>
<sequence length="137" mass="14629">MTCSHGVLFNGLTLPSPTTVTILAVAAGLPSSTIRGRRSHTAVARQQGNLRPKRAASRAPDSRVAAAASSQLLRGAWSRRRLRIGVTVAKGKAILLPLARWPRQREAVGMGMRKGVAQGRDFLGHVTQPRDATAYAI</sequence>
<proteinExistence type="predicted"/>
<evidence type="ECO:0000313" key="2">
    <source>
        <dbReference type="EMBL" id="THU70578.1"/>
    </source>
</evidence>
<dbReference type="AlphaFoldDB" id="A0A4S8K6S2"/>